<organism evidence="4 5">
    <name type="scientific">Candidatus Uhrbacteria bacterium CG22_combo_CG10-13_8_21_14_all_47_17</name>
    <dbReference type="NCBI Taxonomy" id="1975041"/>
    <lineage>
        <taxon>Bacteria</taxon>
        <taxon>Candidatus Uhriibacteriota</taxon>
    </lineage>
</organism>
<evidence type="ECO:0000256" key="1">
    <source>
        <dbReference type="ARBA" id="ARBA00022603"/>
    </source>
</evidence>
<dbReference type="Gene3D" id="3.40.1280.10">
    <property type="match status" value="1"/>
</dbReference>
<dbReference type="Proteomes" id="UP000231581">
    <property type="component" value="Unassembled WGS sequence"/>
</dbReference>
<gene>
    <name evidence="4" type="ORF">COX00_02795</name>
</gene>
<comment type="caution">
    <text evidence="4">The sequence shown here is derived from an EMBL/GenBank/DDBJ whole genome shotgun (WGS) entry which is preliminary data.</text>
</comment>
<dbReference type="GO" id="GO:0003723">
    <property type="term" value="F:RNA binding"/>
    <property type="evidence" value="ECO:0007669"/>
    <property type="project" value="InterPro"/>
</dbReference>
<dbReference type="PANTHER" id="PTHR43191:SF7">
    <property type="entry name" value="OBP33PEP LIKE PROTEIN"/>
    <property type="match status" value="1"/>
</dbReference>
<proteinExistence type="predicted"/>
<feature type="domain" description="tRNA/rRNA methyltransferase SpoU type" evidence="3">
    <location>
        <begin position="10"/>
        <end position="149"/>
    </location>
</feature>
<accession>A0A2H0BS91</accession>
<dbReference type="InterPro" id="IPR051259">
    <property type="entry name" value="rRNA_Methyltransferase"/>
</dbReference>
<keyword evidence="2 4" id="KW-0808">Transferase</keyword>
<dbReference type="Pfam" id="PF00588">
    <property type="entry name" value="SpoU_methylase"/>
    <property type="match status" value="1"/>
</dbReference>
<protein>
    <submittedName>
        <fullName evidence="4">RNA methyltransferase</fullName>
    </submittedName>
</protein>
<keyword evidence="1 4" id="KW-0489">Methyltransferase</keyword>
<dbReference type="SUPFAM" id="SSF75217">
    <property type="entry name" value="alpha/beta knot"/>
    <property type="match status" value="1"/>
</dbReference>
<dbReference type="InterPro" id="IPR029028">
    <property type="entry name" value="Alpha/beta_knot_MTases"/>
</dbReference>
<dbReference type="GO" id="GO:0006396">
    <property type="term" value="P:RNA processing"/>
    <property type="evidence" value="ECO:0007669"/>
    <property type="project" value="InterPro"/>
</dbReference>
<dbReference type="EMBL" id="PCSZ01000056">
    <property type="protein sequence ID" value="PIP60511.1"/>
    <property type="molecule type" value="Genomic_DNA"/>
</dbReference>
<dbReference type="PANTHER" id="PTHR43191">
    <property type="entry name" value="RRNA METHYLTRANSFERASE 3"/>
    <property type="match status" value="1"/>
</dbReference>
<evidence type="ECO:0000313" key="4">
    <source>
        <dbReference type="EMBL" id="PIP60511.1"/>
    </source>
</evidence>
<dbReference type="GO" id="GO:0008173">
    <property type="term" value="F:RNA methyltransferase activity"/>
    <property type="evidence" value="ECO:0007669"/>
    <property type="project" value="InterPro"/>
</dbReference>
<dbReference type="InterPro" id="IPR001537">
    <property type="entry name" value="SpoU_MeTrfase"/>
</dbReference>
<sequence length="156" mass="16969">MRMISVMRELHLIAHDIRSRENVGSLFRTADSLGVKKLWLTGYTPAPPDAKISKVALGAEKNVPFETHLDIAVALNYFKEEQIPVYALEITPDAQDLKSAVLPDTMALLLGTETTGIPPSLLAECEGAVKIQQQGMKESLNVSVAAGIASWSILNR</sequence>
<reference evidence="4 5" key="1">
    <citation type="submission" date="2017-09" db="EMBL/GenBank/DDBJ databases">
        <title>Depth-based differentiation of microbial function through sediment-hosted aquifers and enrichment of novel symbionts in the deep terrestrial subsurface.</title>
        <authorList>
            <person name="Probst A.J."/>
            <person name="Ladd B."/>
            <person name="Jarett J.K."/>
            <person name="Geller-Mcgrath D.E."/>
            <person name="Sieber C.M."/>
            <person name="Emerson J.B."/>
            <person name="Anantharaman K."/>
            <person name="Thomas B.C."/>
            <person name="Malmstrom R."/>
            <person name="Stieglmeier M."/>
            <person name="Klingl A."/>
            <person name="Woyke T."/>
            <person name="Ryan C.M."/>
            <person name="Banfield J.F."/>
        </authorList>
    </citation>
    <scope>NUCLEOTIDE SEQUENCE [LARGE SCALE GENOMIC DNA]</scope>
    <source>
        <strain evidence="4">CG22_combo_CG10-13_8_21_14_all_47_17</strain>
    </source>
</reference>
<evidence type="ECO:0000256" key="2">
    <source>
        <dbReference type="ARBA" id="ARBA00022679"/>
    </source>
</evidence>
<dbReference type="AlphaFoldDB" id="A0A2H0BS91"/>
<dbReference type="InterPro" id="IPR029026">
    <property type="entry name" value="tRNA_m1G_MTases_N"/>
</dbReference>
<evidence type="ECO:0000259" key="3">
    <source>
        <dbReference type="Pfam" id="PF00588"/>
    </source>
</evidence>
<dbReference type="GO" id="GO:0032259">
    <property type="term" value="P:methylation"/>
    <property type="evidence" value="ECO:0007669"/>
    <property type="project" value="UniProtKB-KW"/>
</dbReference>
<evidence type="ECO:0000313" key="5">
    <source>
        <dbReference type="Proteomes" id="UP000231581"/>
    </source>
</evidence>
<name>A0A2H0BS91_9BACT</name>